<dbReference type="Proteomes" id="UP000182135">
    <property type="component" value="Unassembled WGS sequence"/>
</dbReference>
<dbReference type="InterPro" id="IPR052908">
    <property type="entry name" value="AP-4-A_phosphorylase"/>
</dbReference>
<dbReference type="PRINTS" id="PR00332">
    <property type="entry name" value="HISTRIAD"/>
</dbReference>
<dbReference type="Gene3D" id="3.30.428.10">
    <property type="entry name" value="HIT-like"/>
    <property type="match status" value="1"/>
</dbReference>
<dbReference type="InterPro" id="IPR036265">
    <property type="entry name" value="HIT-like_sf"/>
</dbReference>
<name>A0A1I2LXT6_9CLOT</name>
<dbReference type="InterPro" id="IPR001310">
    <property type="entry name" value="Histidine_triad_HIT"/>
</dbReference>
<dbReference type="RefSeq" id="WP_027639930.1">
    <property type="nucleotide sequence ID" value="NZ_BAAACD010000011.1"/>
</dbReference>
<dbReference type="PANTHER" id="PTHR42997">
    <property type="entry name" value="HIT FAMILY HYDROLASE"/>
    <property type="match status" value="1"/>
</dbReference>
<dbReference type="eggNOG" id="COG0537">
    <property type="taxonomic scope" value="Bacteria"/>
</dbReference>
<feature type="short sequence motif" description="Histidine triad motif" evidence="2">
    <location>
        <begin position="93"/>
        <end position="97"/>
    </location>
</feature>
<evidence type="ECO:0000313" key="3">
    <source>
        <dbReference type="EMBL" id="SFF84142.1"/>
    </source>
</evidence>
<dbReference type="OrthoDB" id="9784774at2"/>
<reference evidence="3 4" key="1">
    <citation type="submission" date="2016-10" db="EMBL/GenBank/DDBJ databases">
        <authorList>
            <person name="de Groot N.N."/>
        </authorList>
    </citation>
    <scope>NUCLEOTIDE SEQUENCE [LARGE SCALE GENOMIC DNA]</scope>
    <source>
        <strain evidence="3 4">NLAE-zl-G419</strain>
    </source>
</reference>
<evidence type="ECO:0000256" key="1">
    <source>
        <dbReference type="PIRSR" id="PIRSR601310-1"/>
    </source>
</evidence>
<dbReference type="EMBL" id="FOOE01000012">
    <property type="protein sequence ID" value="SFF84142.1"/>
    <property type="molecule type" value="Genomic_DNA"/>
</dbReference>
<protein>
    <submittedName>
        <fullName evidence="3">Diadenosine tetraphosphate (Ap4A) hydrolase</fullName>
    </submittedName>
</protein>
<proteinExistence type="predicted"/>
<dbReference type="PROSITE" id="PS00892">
    <property type="entry name" value="HIT_1"/>
    <property type="match status" value="1"/>
</dbReference>
<evidence type="ECO:0000256" key="2">
    <source>
        <dbReference type="PIRSR" id="PIRSR601310-3"/>
    </source>
</evidence>
<keyword evidence="3" id="KW-0378">Hydrolase</keyword>
<dbReference type="Pfam" id="PF01230">
    <property type="entry name" value="HIT"/>
    <property type="match status" value="1"/>
</dbReference>
<gene>
    <name evidence="3" type="ORF">SAMN04487885_11249</name>
</gene>
<dbReference type="AlphaFoldDB" id="A0A1I2LXT6"/>
<dbReference type="STRING" id="1529.SAMN04487885_11249"/>
<evidence type="ECO:0000313" key="4">
    <source>
        <dbReference type="Proteomes" id="UP000182135"/>
    </source>
</evidence>
<accession>A0A1I2LXT6</accession>
<dbReference type="PANTHER" id="PTHR42997:SF1">
    <property type="entry name" value="AP-4-A PHOSPHORYLASE"/>
    <property type="match status" value="1"/>
</dbReference>
<sequence>MKDCLFCNYDKEEYIAENEMGFAIFDNFPVNEGHALIIPKRHFQNFFDATEEEIKGLYSLLHEVKEIVDEKYSPTGYNVGVNVGYDGGQTIMHLHIHLIPRYKGDVENPRGGIRKFKKELVPYNG</sequence>
<keyword evidence="4" id="KW-1185">Reference proteome</keyword>
<dbReference type="InterPro" id="IPR011146">
    <property type="entry name" value="HIT-like"/>
</dbReference>
<feature type="active site" description="Tele-AMP-histidine intermediate" evidence="1">
    <location>
        <position position="95"/>
    </location>
</feature>
<dbReference type="PROSITE" id="PS51084">
    <property type="entry name" value="HIT_2"/>
    <property type="match status" value="1"/>
</dbReference>
<dbReference type="InterPro" id="IPR019808">
    <property type="entry name" value="Histidine_triad_CS"/>
</dbReference>
<dbReference type="SUPFAM" id="SSF54197">
    <property type="entry name" value="HIT-like"/>
    <property type="match status" value="1"/>
</dbReference>
<dbReference type="GO" id="GO:0016787">
    <property type="term" value="F:hydrolase activity"/>
    <property type="evidence" value="ECO:0007669"/>
    <property type="project" value="UniProtKB-KW"/>
</dbReference>
<organism evidence="3 4">
    <name type="scientific">Clostridium cadaveris</name>
    <dbReference type="NCBI Taxonomy" id="1529"/>
    <lineage>
        <taxon>Bacteria</taxon>
        <taxon>Bacillati</taxon>
        <taxon>Bacillota</taxon>
        <taxon>Clostridia</taxon>
        <taxon>Eubacteriales</taxon>
        <taxon>Clostridiaceae</taxon>
        <taxon>Clostridium</taxon>
    </lineage>
</organism>